<sequence length="56" mass="5865">MQNLAGPHGVTRVSASPGCTCVIGAVPLNLRLCTCGPLGHTLRMPSHSRHDGWTVT</sequence>
<gene>
    <name evidence="1" type="ORF">BZL29_1163</name>
</gene>
<dbReference type="EMBL" id="MVBN01000001">
    <property type="protein sequence ID" value="OOK83098.1"/>
    <property type="molecule type" value="Genomic_DNA"/>
</dbReference>
<protein>
    <submittedName>
        <fullName evidence="1">Uncharacterized protein</fullName>
    </submittedName>
</protein>
<dbReference type="Proteomes" id="UP000188532">
    <property type="component" value="Unassembled WGS sequence"/>
</dbReference>
<accession>A0A1V3XVI3</accession>
<evidence type="ECO:0000313" key="2">
    <source>
        <dbReference type="Proteomes" id="UP000188532"/>
    </source>
</evidence>
<name>A0A1V3XVI3_MYCKA</name>
<organism evidence="1 2">
    <name type="scientific">Mycobacterium kansasii</name>
    <dbReference type="NCBI Taxonomy" id="1768"/>
    <lineage>
        <taxon>Bacteria</taxon>
        <taxon>Bacillati</taxon>
        <taxon>Actinomycetota</taxon>
        <taxon>Actinomycetes</taxon>
        <taxon>Mycobacteriales</taxon>
        <taxon>Mycobacteriaceae</taxon>
        <taxon>Mycobacterium</taxon>
    </lineage>
</organism>
<dbReference type="AlphaFoldDB" id="A0A1V3XVI3"/>
<comment type="caution">
    <text evidence="1">The sequence shown here is derived from an EMBL/GenBank/DDBJ whole genome shotgun (WGS) entry which is preliminary data.</text>
</comment>
<proteinExistence type="predicted"/>
<evidence type="ECO:0000313" key="1">
    <source>
        <dbReference type="EMBL" id="OOK83098.1"/>
    </source>
</evidence>
<reference evidence="1 2" key="1">
    <citation type="submission" date="2017-02" db="EMBL/GenBank/DDBJ databases">
        <title>Complete genome sequences of Mycobacterium kansasii strains isolated from rhesus macaques.</title>
        <authorList>
            <person name="Panda A."/>
            <person name="Nagaraj S."/>
            <person name="Zhao X."/>
            <person name="Tettelin H."/>
            <person name="Detolla L.J."/>
        </authorList>
    </citation>
    <scope>NUCLEOTIDE SEQUENCE [LARGE SCALE GENOMIC DNA]</scope>
    <source>
        <strain evidence="1 2">11-3469</strain>
    </source>
</reference>